<dbReference type="EMBL" id="CP019646">
    <property type="protein sequence ID" value="AQQ70599.1"/>
    <property type="molecule type" value="Genomic_DNA"/>
</dbReference>
<organism evidence="1 4">
    <name type="scientific">Limihaloglobus sulfuriphilus</name>
    <dbReference type="NCBI Taxonomy" id="1851148"/>
    <lineage>
        <taxon>Bacteria</taxon>
        <taxon>Pseudomonadati</taxon>
        <taxon>Planctomycetota</taxon>
        <taxon>Phycisphaerae</taxon>
        <taxon>Sedimentisphaerales</taxon>
        <taxon>Sedimentisphaeraceae</taxon>
        <taxon>Limihaloglobus</taxon>
    </lineage>
</organism>
<dbReference type="AlphaFoldDB" id="A0A1Q2MD69"/>
<dbReference type="EMBL" id="CP019646">
    <property type="protein sequence ID" value="AQQ72579.1"/>
    <property type="molecule type" value="Genomic_DNA"/>
</dbReference>
<reference evidence="4" key="2">
    <citation type="submission" date="2017-02" db="EMBL/GenBank/DDBJ databases">
        <title>Comparative genomics and description of representatives of a novel lineage of planctomycetes thriving in anoxic sediments.</title>
        <authorList>
            <person name="Spring S."/>
            <person name="Bunk B."/>
            <person name="Sproer C."/>
        </authorList>
    </citation>
    <scope>NUCLEOTIDE SEQUENCE [LARGE SCALE GENOMIC DNA]</scope>
    <source>
        <strain evidence="4">SM-Chi-D1</strain>
    </source>
</reference>
<keyword evidence="4" id="KW-1185">Reference proteome</keyword>
<dbReference type="Proteomes" id="UP000188181">
    <property type="component" value="Chromosome"/>
</dbReference>
<dbReference type="STRING" id="1851148.SMSP2_00952"/>
<evidence type="ECO:0000313" key="4">
    <source>
        <dbReference type="Proteomes" id="UP000188181"/>
    </source>
</evidence>
<dbReference type="KEGG" id="pbas:SMSP2_02565"/>
<gene>
    <name evidence="1" type="ORF">SMSP2_00952</name>
    <name evidence="2" type="ORF">SMSP2_02565</name>
    <name evidence="3" type="ORF">SMSP2_02969</name>
</gene>
<accession>A0A1Q2MD69</accession>
<proteinExistence type="predicted"/>
<sequence>MKKTKKAIKLLEKIAKIERMERGKICQMKNRQHFNHQTWKNGANVVRYVPKDELEALQADIDSYNQFMDLVQQYADEIIRITRLERKKLTEKPKK</sequence>
<protein>
    <submittedName>
        <fullName evidence="1">Uncharacterized protein</fullName>
    </submittedName>
</protein>
<evidence type="ECO:0000313" key="2">
    <source>
        <dbReference type="EMBL" id="AQQ72184.1"/>
    </source>
</evidence>
<dbReference type="KEGG" id="pbas:SMSP2_02969"/>
<evidence type="ECO:0000313" key="1">
    <source>
        <dbReference type="EMBL" id="AQQ70599.1"/>
    </source>
</evidence>
<dbReference type="KEGG" id="pbas:SMSP2_00952"/>
<name>A0A1Q2MD69_9BACT</name>
<dbReference type="EMBL" id="CP019646">
    <property type="protein sequence ID" value="AQQ72184.1"/>
    <property type="molecule type" value="Genomic_DNA"/>
</dbReference>
<reference evidence="1" key="1">
    <citation type="submission" date="2017-02" db="EMBL/GenBank/DDBJ databases">
        <title>Comparative genomics and description of representatives of a novel lineage of planctomycetes thriving in anoxic sediments.</title>
        <authorList>
            <person name="Spring S."/>
            <person name="Bunk B."/>
            <person name="Sproer C."/>
            <person name="Klenk H.-P."/>
        </authorList>
    </citation>
    <scope>NUCLEOTIDE SEQUENCE [LARGE SCALE GENOMIC DNA]</scope>
    <source>
        <strain evidence="1">SM-Chi-D1</strain>
    </source>
</reference>
<evidence type="ECO:0000313" key="3">
    <source>
        <dbReference type="EMBL" id="AQQ72579.1"/>
    </source>
</evidence>